<protein>
    <recommendedName>
        <fullName evidence="3">phosphogluconate dehydrogenase (NADP(+)-dependent, decarboxylating)</fullName>
        <ecNumber evidence="3">1.1.1.44</ecNumber>
    </recommendedName>
</protein>
<proteinExistence type="inferred from homology"/>
<evidence type="ECO:0000313" key="8">
    <source>
        <dbReference type="EMBL" id="MBA0786880.1"/>
    </source>
</evidence>
<evidence type="ECO:0000259" key="7">
    <source>
        <dbReference type="SMART" id="SM01350"/>
    </source>
</evidence>
<comment type="similarity">
    <text evidence="2">Belongs to the 6-phosphogluconate dehydrogenase family.</text>
</comment>
<evidence type="ECO:0000256" key="3">
    <source>
        <dbReference type="ARBA" id="ARBA00013011"/>
    </source>
</evidence>
<organism evidence="8 9">
    <name type="scientific">Gossypium trilobum</name>
    <dbReference type="NCBI Taxonomy" id="34281"/>
    <lineage>
        <taxon>Eukaryota</taxon>
        <taxon>Viridiplantae</taxon>
        <taxon>Streptophyta</taxon>
        <taxon>Embryophyta</taxon>
        <taxon>Tracheophyta</taxon>
        <taxon>Spermatophyta</taxon>
        <taxon>Magnoliopsida</taxon>
        <taxon>eudicotyledons</taxon>
        <taxon>Gunneridae</taxon>
        <taxon>Pentapetalae</taxon>
        <taxon>rosids</taxon>
        <taxon>malvids</taxon>
        <taxon>Malvales</taxon>
        <taxon>Malvaceae</taxon>
        <taxon>Malvoideae</taxon>
        <taxon>Gossypium</taxon>
    </lineage>
</organism>
<evidence type="ECO:0000256" key="5">
    <source>
        <dbReference type="ARBA" id="ARBA00023064"/>
    </source>
</evidence>
<reference evidence="8 9" key="1">
    <citation type="journal article" date="2019" name="Genome Biol. Evol.">
        <title>Insights into the evolution of the New World diploid cottons (Gossypium, subgenus Houzingenia) based on genome sequencing.</title>
        <authorList>
            <person name="Grover C.E."/>
            <person name="Arick M.A. 2nd"/>
            <person name="Thrash A."/>
            <person name="Conover J.L."/>
            <person name="Sanders W.S."/>
            <person name="Peterson D.G."/>
            <person name="Frelichowski J.E."/>
            <person name="Scheffler J.A."/>
            <person name="Scheffler B.E."/>
            <person name="Wendel J.F."/>
        </authorList>
    </citation>
    <scope>NUCLEOTIDE SEQUENCE [LARGE SCALE GENOMIC DNA]</scope>
    <source>
        <strain evidence="8">8</strain>
        <tissue evidence="8">Leaf</tissue>
    </source>
</reference>
<dbReference type="Pfam" id="PF00393">
    <property type="entry name" value="6PGD"/>
    <property type="match status" value="2"/>
</dbReference>
<evidence type="ECO:0000256" key="2">
    <source>
        <dbReference type="ARBA" id="ARBA00008419"/>
    </source>
</evidence>
<keyword evidence="4" id="KW-0560">Oxidoreductase</keyword>
<dbReference type="Gene3D" id="1.10.1040.10">
    <property type="entry name" value="N-(1-d-carboxylethyl)-l-norvaline Dehydrogenase, domain 2"/>
    <property type="match status" value="2"/>
</dbReference>
<dbReference type="AlphaFoldDB" id="A0A7J9FNJ4"/>
<evidence type="ECO:0000256" key="6">
    <source>
        <dbReference type="ARBA" id="ARBA00023126"/>
    </source>
</evidence>
<dbReference type="GO" id="GO:0004616">
    <property type="term" value="F:phosphogluconate dehydrogenase (decarboxylating) activity"/>
    <property type="evidence" value="ECO:0007669"/>
    <property type="project" value="UniProtKB-EC"/>
</dbReference>
<dbReference type="Pfam" id="PF03446">
    <property type="entry name" value="NAD_binding_2"/>
    <property type="match status" value="1"/>
</dbReference>
<dbReference type="GO" id="GO:0006098">
    <property type="term" value="P:pentose-phosphate shunt"/>
    <property type="evidence" value="ECO:0007669"/>
    <property type="project" value="UniProtKB-UniPathway"/>
</dbReference>
<dbReference type="GO" id="GO:0019521">
    <property type="term" value="P:D-gluconate metabolic process"/>
    <property type="evidence" value="ECO:0007669"/>
    <property type="project" value="UniProtKB-KW"/>
</dbReference>
<keyword evidence="9" id="KW-1185">Reference proteome</keyword>
<gene>
    <name evidence="8" type="ORF">Gotri_025172</name>
</gene>
<dbReference type="Gene3D" id="3.40.50.720">
    <property type="entry name" value="NAD(P)-binding Rossmann-like Domain"/>
    <property type="match status" value="1"/>
</dbReference>
<dbReference type="EC" id="1.1.1.44" evidence="3"/>
<dbReference type="UniPathway" id="UPA00115">
    <property type="reaction ID" value="UER00410"/>
</dbReference>
<comment type="pathway">
    <text evidence="1">Carbohydrate degradation; pentose phosphate pathway; D-ribulose 5-phosphate from D-glucose 6-phosphate (oxidative stage): step 3/3.</text>
</comment>
<dbReference type="InterPro" id="IPR006114">
    <property type="entry name" value="6PGDH_C"/>
</dbReference>
<dbReference type="GO" id="GO:0050661">
    <property type="term" value="F:NADP binding"/>
    <property type="evidence" value="ECO:0007669"/>
    <property type="project" value="InterPro"/>
</dbReference>
<feature type="domain" description="6-phosphogluconate dehydrogenase C-terminal" evidence="7">
    <location>
        <begin position="55"/>
        <end position="268"/>
    </location>
</feature>
<dbReference type="PANTHER" id="PTHR11811">
    <property type="entry name" value="6-PHOSPHOGLUCONATE DEHYDROGENASE"/>
    <property type="match status" value="1"/>
</dbReference>
<evidence type="ECO:0000256" key="4">
    <source>
        <dbReference type="ARBA" id="ARBA00023002"/>
    </source>
</evidence>
<accession>A0A7J9FNJ4</accession>
<dbReference type="SMART" id="SM01350">
    <property type="entry name" value="6PGD"/>
    <property type="match status" value="1"/>
</dbReference>
<evidence type="ECO:0000256" key="1">
    <source>
        <dbReference type="ARBA" id="ARBA00004874"/>
    </source>
</evidence>
<dbReference type="InterPro" id="IPR013328">
    <property type="entry name" value="6PGD_dom2"/>
</dbReference>
<keyword evidence="5" id="KW-0311">Gluconate utilization</keyword>
<dbReference type="InterPro" id="IPR008927">
    <property type="entry name" value="6-PGluconate_DH-like_C_sf"/>
</dbReference>
<name>A0A7J9FNJ4_9ROSI</name>
<sequence>MGVSGGEEGARRGPLLMPGGSYKAYKYIKDILLKVAAQVTHRALALLTLAKEDPLIAEAYDVLKSAGKLSNDELRQVFSKWNNGELLSFLIEITADIFGIKDDKGEGYLVDKVLDKTGMKSTGKWTVQQAAELSVAAPTIALSPDSRFLSGLKDERIEAAKVFTSRGLGGVMADVAIDKNNSDLERGMHYPCCFLGPYKECIIHALSMHNPEFAKGIMEQQSAWRKVVSFSINSGISMPSMSSTLACFDSYRRERLLDNLVQAQKDYF</sequence>
<comment type="caution">
    <text evidence="8">The sequence shown here is derived from an EMBL/GenBank/DDBJ whole genome shotgun (WGS) entry which is preliminary data.</text>
</comment>
<dbReference type="EMBL" id="JABEZW010224759">
    <property type="protein sequence ID" value="MBA0786880.1"/>
    <property type="molecule type" value="Genomic_DNA"/>
</dbReference>
<dbReference type="Proteomes" id="UP000593568">
    <property type="component" value="Unassembled WGS sequence"/>
</dbReference>
<dbReference type="InterPro" id="IPR036291">
    <property type="entry name" value="NAD(P)-bd_dom_sf"/>
</dbReference>
<dbReference type="InterPro" id="IPR006115">
    <property type="entry name" value="6PGDH_NADP-bd"/>
</dbReference>
<dbReference type="SUPFAM" id="SSF51735">
    <property type="entry name" value="NAD(P)-binding Rossmann-fold domains"/>
    <property type="match status" value="1"/>
</dbReference>
<evidence type="ECO:0000313" key="9">
    <source>
        <dbReference type="Proteomes" id="UP000593568"/>
    </source>
</evidence>
<dbReference type="InterPro" id="IPR006183">
    <property type="entry name" value="Pgluconate_DH"/>
</dbReference>
<dbReference type="SUPFAM" id="SSF48179">
    <property type="entry name" value="6-phosphogluconate dehydrogenase C-terminal domain-like"/>
    <property type="match status" value="1"/>
</dbReference>
<keyword evidence="6" id="KW-0570">Pentose shunt</keyword>